<dbReference type="GO" id="GO:0005634">
    <property type="term" value="C:nucleus"/>
    <property type="evidence" value="ECO:0007669"/>
    <property type="project" value="TreeGrafter"/>
</dbReference>
<evidence type="ECO:0000259" key="3">
    <source>
        <dbReference type="Pfam" id="PF06747"/>
    </source>
</evidence>
<evidence type="ECO:0000256" key="1">
    <source>
        <dbReference type="ARBA" id="ARBA00023157"/>
    </source>
</evidence>
<dbReference type="GO" id="GO:0005739">
    <property type="term" value="C:mitochondrion"/>
    <property type="evidence" value="ECO:0007669"/>
    <property type="project" value="TreeGrafter"/>
</dbReference>
<organism evidence="4">
    <name type="scientific">Aedes albopictus</name>
    <name type="common">Asian tiger mosquito</name>
    <name type="synonym">Stegomyia albopicta</name>
    <dbReference type="NCBI Taxonomy" id="7160"/>
    <lineage>
        <taxon>Eukaryota</taxon>
        <taxon>Metazoa</taxon>
        <taxon>Ecdysozoa</taxon>
        <taxon>Arthropoda</taxon>
        <taxon>Hexapoda</taxon>
        <taxon>Insecta</taxon>
        <taxon>Pterygota</taxon>
        <taxon>Neoptera</taxon>
        <taxon>Endopterygota</taxon>
        <taxon>Diptera</taxon>
        <taxon>Nematocera</taxon>
        <taxon>Culicoidea</taxon>
        <taxon>Culicidae</taxon>
        <taxon>Culicinae</taxon>
        <taxon>Aedini</taxon>
        <taxon>Aedes</taxon>
        <taxon>Stegomyia</taxon>
    </lineage>
</organism>
<feature type="compositionally biased region" description="Pro residues" evidence="2">
    <location>
        <begin position="25"/>
        <end position="34"/>
    </location>
</feature>
<keyword evidence="1" id="KW-1015">Disulfide bond</keyword>
<feature type="compositionally biased region" description="Low complexity" evidence="2">
    <location>
        <begin position="14"/>
        <end position="24"/>
    </location>
</feature>
<evidence type="ECO:0000313" key="4">
    <source>
        <dbReference type="EMBL" id="JAC08298.1"/>
    </source>
</evidence>
<dbReference type="Pfam" id="PF06747">
    <property type="entry name" value="CHCH"/>
    <property type="match status" value="1"/>
</dbReference>
<name>A0A023EFV8_AEDAL</name>
<accession>A0A023EFV8</accession>
<dbReference type="PANTHER" id="PTHR13523:SF2">
    <property type="entry name" value="COILED-COIL-HELIX-COILED-COIL-HELIX DOMAIN CONTAINING 2, ISOFORM A-RELATED"/>
    <property type="match status" value="1"/>
</dbReference>
<feature type="region of interest" description="Disordered" evidence="2">
    <location>
        <begin position="1"/>
        <end position="56"/>
    </location>
</feature>
<reference evidence="4" key="1">
    <citation type="journal article" date="2014" name="PLoS Negl. Trop. Dis.">
        <title>Identification and characterization of seminal fluid proteins in the Asian tiger mosquito, Aedes albopictus.</title>
        <authorList>
            <person name="Boes K.E."/>
            <person name="Ribeiro J.M."/>
            <person name="Wong A."/>
            <person name="Harrington L.C."/>
            <person name="Wolfner M.F."/>
            <person name="Sirot L.K."/>
        </authorList>
    </citation>
    <scope>NUCLEOTIDE SEQUENCE</scope>
    <source>
        <tissue evidence="4">Reproductive organs</tissue>
    </source>
</reference>
<dbReference type="AlphaFoldDB" id="A0A023EFV8"/>
<dbReference type="InterPro" id="IPR010625">
    <property type="entry name" value="CHCH"/>
</dbReference>
<sequence>MPRRGRSASPPPAQRRSAPMAAAPAPRPAPPPTQPAVQHAPPSAVAPPMAAPSQGPGLMAQMAATAGGVAIGSAVGHTIGHAMTGMFSGSDSKEAAPQTAAPVQQYAPVPAAVSEAQTPSGPCAWEIKQFLSCAQNQSDLTLCEGFNEALRQCKVQHHI</sequence>
<dbReference type="VEuPathDB" id="VectorBase:AALFPA_058139"/>
<feature type="domain" description="CHCH" evidence="3">
    <location>
        <begin position="123"/>
        <end position="154"/>
    </location>
</feature>
<dbReference type="VEuPathDB" id="VectorBase:AALF010775"/>
<dbReference type="VEuPathDB" id="VectorBase:AALC636_014646"/>
<protein>
    <submittedName>
        <fullName evidence="4">Putative gamma-subunitmethylmalonyl-coa decarboxylase</fullName>
    </submittedName>
</protein>
<dbReference type="InterPro" id="IPR055304">
    <property type="entry name" value="CHCHD2/10-like"/>
</dbReference>
<evidence type="ECO:0000256" key="2">
    <source>
        <dbReference type="SAM" id="MobiDB-lite"/>
    </source>
</evidence>
<proteinExistence type="evidence at transcript level"/>
<dbReference type="PANTHER" id="PTHR13523">
    <property type="entry name" value="COILED-COIL-HELIX-COILED-COIL-HELIX DOMAIN CONTAINING 2/NUR77"/>
    <property type="match status" value="1"/>
</dbReference>
<feature type="compositionally biased region" description="Low complexity" evidence="2">
    <location>
        <begin position="35"/>
        <end position="52"/>
    </location>
</feature>
<dbReference type="GO" id="GO:0007005">
    <property type="term" value="P:mitochondrion organization"/>
    <property type="evidence" value="ECO:0007669"/>
    <property type="project" value="InterPro"/>
</dbReference>
<dbReference type="EMBL" id="GAPW01005300">
    <property type="protein sequence ID" value="JAC08298.1"/>
    <property type="molecule type" value="mRNA"/>
</dbReference>
<dbReference type="PROSITE" id="PS51808">
    <property type="entry name" value="CHCH"/>
    <property type="match status" value="1"/>
</dbReference>